<comment type="caution">
    <text evidence="2">The sequence shown here is derived from an EMBL/GenBank/DDBJ whole genome shotgun (WGS) entry which is preliminary data.</text>
</comment>
<evidence type="ECO:0000256" key="1">
    <source>
        <dbReference type="ARBA" id="ARBA00023002"/>
    </source>
</evidence>
<proteinExistence type="predicted"/>
<accession>A0A3D8RHM2</accession>
<dbReference type="PANTHER" id="PTHR43157">
    <property type="entry name" value="PHOSPHATIDYLINOSITOL-GLYCAN BIOSYNTHESIS CLASS F PROTEIN-RELATED"/>
    <property type="match status" value="1"/>
</dbReference>
<dbReference type="Pfam" id="PF00106">
    <property type="entry name" value="adh_short"/>
    <property type="match status" value="1"/>
</dbReference>
<dbReference type="OrthoDB" id="542013at2759"/>
<gene>
    <name evidence="2" type="ORF">BP6252_07456</name>
</gene>
<protein>
    <submittedName>
        <fullName evidence="2">Short-chain dehydrogenase family protein</fullName>
    </submittedName>
</protein>
<dbReference type="STRING" id="1849047.A0A3D8RHM2"/>
<evidence type="ECO:0000313" key="3">
    <source>
        <dbReference type="Proteomes" id="UP000256645"/>
    </source>
</evidence>
<evidence type="ECO:0000313" key="2">
    <source>
        <dbReference type="EMBL" id="RDW73549.1"/>
    </source>
</evidence>
<dbReference type="PRINTS" id="PR00081">
    <property type="entry name" value="GDHRDH"/>
</dbReference>
<dbReference type="PANTHER" id="PTHR43157:SF31">
    <property type="entry name" value="PHOSPHATIDYLINOSITOL-GLYCAN BIOSYNTHESIS CLASS F PROTEIN"/>
    <property type="match status" value="1"/>
</dbReference>
<dbReference type="Proteomes" id="UP000256645">
    <property type="component" value="Unassembled WGS sequence"/>
</dbReference>
<dbReference type="SUPFAM" id="SSF51735">
    <property type="entry name" value="NAD(P)-binding Rossmann-fold domains"/>
    <property type="match status" value="1"/>
</dbReference>
<dbReference type="Gene3D" id="3.40.50.720">
    <property type="entry name" value="NAD(P)-binding Rossmann-like Domain"/>
    <property type="match status" value="1"/>
</dbReference>
<dbReference type="InterPro" id="IPR036291">
    <property type="entry name" value="NAD(P)-bd_dom_sf"/>
</dbReference>
<reference evidence="2 3" key="1">
    <citation type="journal article" date="2018" name="IMA Fungus">
        <title>IMA Genome-F 9: Draft genome sequence of Annulohypoxylon stygium, Aspergillus mulundensis, Berkeleyomyces basicola (syn. Thielaviopsis basicola), Ceratocystis smalleyi, two Cercospora beticola strains, Coleophoma cylindrospora, Fusarium fracticaudum, Phialophora cf. hyalina, and Morchella septimelata.</title>
        <authorList>
            <person name="Wingfield B.D."/>
            <person name="Bills G.F."/>
            <person name="Dong Y."/>
            <person name="Huang W."/>
            <person name="Nel W.J."/>
            <person name="Swalarsk-Parry B.S."/>
            <person name="Vaghefi N."/>
            <person name="Wilken P.M."/>
            <person name="An Z."/>
            <person name="de Beer Z.W."/>
            <person name="De Vos L."/>
            <person name="Chen L."/>
            <person name="Duong T.A."/>
            <person name="Gao Y."/>
            <person name="Hammerbacher A."/>
            <person name="Kikkert J.R."/>
            <person name="Li Y."/>
            <person name="Li H."/>
            <person name="Li K."/>
            <person name="Li Q."/>
            <person name="Liu X."/>
            <person name="Ma X."/>
            <person name="Naidoo K."/>
            <person name="Pethybridge S.J."/>
            <person name="Sun J."/>
            <person name="Steenkamp E.T."/>
            <person name="van der Nest M.A."/>
            <person name="van Wyk S."/>
            <person name="Wingfield M.J."/>
            <person name="Xiong C."/>
            <person name="Yue Q."/>
            <person name="Zhang X."/>
        </authorList>
    </citation>
    <scope>NUCLEOTIDE SEQUENCE [LARGE SCALE GENOMIC DNA]</scope>
    <source>
        <strain evidence="2 3">BP6252</strain>
    </source>
</reference>
<dbReference type="AlphaFoldDB" id="A0A3D8RHM2"/>
<dbReference type="GO" id="GO:0016491">
    <property type="term" value="F:oxidoreductase activity"/>
    <property type="evidence" value="ECO:0007669"/>
    <property type="project" value="UniProtKB-KW"/>
</dbReference>
<sequence>MNISSFFHSQLCVKLPVPTKRFSGQTIIVTGANVGLGLEAARHFVRLDASKVILAVRSTLKGEAAAKSIAESTGRAGVAEVWQLDLTSYASVQAFANRASSLDRLDIVVNNAGIVVYNFELAEDNESTITVNAVSQILLSLLLLPKLRETSVRLKKETVLTFTGSFVHFMTDFPERKSENILKELAIRDKAQMKTRYYVSKLVQLLMVLELANLVSNSSKPGDVTVSIVNPGFVDTKVMRNASATFHFFFRPYRSLVARSAEEGARTLLHAAAGGKETHGQYLSDCKVAITSEFVRSNEGHEVQKQLWRELSGTLENITPGILKNI</sequence>
<keyword evidence="1" id="KW-0560">Oxidoreductase</keyword>
<organism evidence="2 3">
    <name type="scientific">Coleophoma cylindrospora</name>
    <dbReference type="NCBI Taxonomy" id="1849047"/>
    <lineage>
        <taxon>Eukaryota</taxon>
        <taxon>Fungi</taxon>
        <taxon>Dikarya</taxon>
        <taxon>Ascomycota</taxon>
        <taxon>Pezizomycotina</taxon>
        <taxon>Leotiomycetes</taxon>
        <taxon>Helotiales</taxon>
        <taxon>Dermateaceae</taxon>
        <taxon>Coleophoma</taxon>
    </lineage>
</organism>
<name>A0A3D8RHM2_9HELO</name>
<dbReference type="InterPro" id="IPR002347">
    <property type="entry name" value="SDR_fam"/>
</dbReference>
<dbReference type="EMBL" id="PDLM01000007">
    <property type="protein sequence ID" value="RDW73549.1"/>
    <property type="molecule type" value="Genomic_DNA"/>
</dbReference>
<keyword evidence="3" id="KW-1185">Reference proteome</keyword>